<dbReference type="InterPro" id="IPR001401">
    <property type="entry name" value="Dynamin_GTPase"/>
</dbReference>
<keyword evidence="2" id="KW-0342">GTP-binding</keyword>
<feature type="compositionally biased region" description="Polar residues" evidence="3">
    <location>
        <begin position="420"/>
        <end position="433"/>
    </location>
</feature>
<dbReference type="Proteomes" id="UP000326877">
    <property type="component" value="Unassembled WGS sequence"/>
</dbReference>
<dbReference type="InterPro" id="IPR045063">
    <property type="entry name" value="Dynamin_N"/>
</dbReference>
<dbReference type="OrthoDB" id="415706at2759"/>
<keyword evidence="1" id="KW-0547">Nucleotide-binding</keyword>
<dbReference type="GO" id="GO:0005525">
    <property type="term" value="F:GTP binding"/>
    <property type="evidence" value="ECO:0007669"/>
    <property type="project" value="InterPro"/>
</dbReference>
<dbReference type="Gene3D" id="3.40.50.300">
    <property type="entry name" value="P-loop containing nucleotide triphosphate hydrolases"/>
    <property type="match status" value="1"/>
</dbReference>
<dbReference type="SUPFAM" id="SSF52540">
    <property type="entry name" value="P-loop containing nucleoside triphosphate hydrolases"/>
    <property type="match status" value="1"/>
</dbReference>
<dbReference type="Pfam" id="PF01031">
    <property type="entry name" value="Dynamin_M"/>
    <property type="match status" value="1"/>
</dbReference>
<dbReference type="PANTHER" id="PTHR11566:SF215">
    <property type="entry name" value="DYNAMIN GTPASE"/>
    <property type="match status" value="1"/>
</dbReference>
<keyword evidence="6" id="KW-0378">Hydrolase</keyword>
<protein>
    <submittedName>
        <fullName evidence="6">P-loop containing nucleoside triphosphate hydrolase protein</fullName>
    </submittedName>
</protein>
<feature type="domain" description="Dynamin-type G" evidence="5">
    <location>
        <begin position="31"/>
        <end position="322"/>
    </location>
</feature>
<dbReference type="PRINTS" id="PR00195">
    <property type="entry name" value="DYNAMIN"/>
</dbReference>
<dbReference type="PROSITE" id="PS51718">
    <property type="entry name" value="G_DYNAMIN_2"/>
    <property type="match status" value="1"/>
</dbReference>
<dbReference type="GO" id="GO:0003924">
    <property type="term" value="F:GTPase activity"/>
    <property type="evidence" value="ECO:0007669"/>
    <property type="project" value="InterPro"/>
</dbReference>
<proteinExistence type="predicted"/>
<evidence type="ECO:0000256" key="3">
    <source>
        <dbReference type="SAM" id="MobiDB-lite"/>
    </source>
</evidence>
<dbReference type="PROSITE" id="PS51388">
    <property type="entry name" value="GED"/>
    <property type="match status" value="1"/>
</dbReference>
<feature type="region of interest" description="Disordered" evidence="3">
    <location>
        <begin position="418"/>
        <end position="438"/>
    </location>
</feature>
<dbReference type="GO" id="GO:0016559">
    <property type="term" value="P:peroxisome fission"/>
    <property type="evidence" value="ECO:0007669"/>
    <property type="project" value="TreeGrafter"/>
</dbReference>
<evidence type="ECO:0000256" key="2">
    <source>
        <dbReference type="ARBA" id="ARBA00023134"/>
    </source>
</evidence>
<organism evidence="6">
    <name type="scientific">Petromyces alliaceus</name>
    <name type="common">Aspergillus alliaceus</name>
    <dbReference type="NCBI Taxonomy" id="209559"/>
    <lineage>
        <taxon>Eukaryota</taxon>
        <taxon>Fungi</taxon>
        <taxon>Dikarya</taxon>
        <taxon>Ascomycota</taxon>
        <taxon>Pezizomycotina</taxon>
        <taxon>Eurotiomycetes</taxon>
        <taxon>Eurotiomycetidae</taxon>
        <taxon>Eurotiales</taxon>
        <taxon>Aspergillaceae</taxon>
        <taxon>Aspergillus</taxon>
        <taxon>Aspergillus subgen. Circumdati</taxon>
    </lineage>
</organism>
<dbReference type="InterPro" id="IPR030381">
    <property type="entry name" value="G_DYNAMIN_dom"/>
</dbReference>
<dbReference type="Pfam" id="PF00350">
    <property type="entry name" value="Dynamin_N"/>
    <property type="match status" value="1"/>
</dbReference>
<dbReference type="AlphaFoldDB" id="A0A5N7CHE1"/>
<dbReference type="GO" id="GO:0016020">
    <property type="term" value="C:membrane"/>
    <property type="evidence" value="ECO:0007669"/>
    <property type="project" value="TreeGrafter"/>
</dbReference>
<dbReference type="InterPro" id="IPR022812">
    <property type="entry name" value="Dynamin"/>
</dbReference>
<accession>A0A5N7CHE1</accession>
<dbReference type="GO" id="GO:0005739">
    <property type="term" value="C:mitochondrion"/>
    <property type="evidence" value="ECO:0007669"/>
    <property type="project" value="TreeGrafter"/>
</dbReference>
<dbReference type="InterPro" id="IPR027417">
    <property type="entry name" value="P-loop_NTPase"/>
</dbReference>
<evidence type="ECO:0000256" key="1">
    <source>
        <dbReference type="ARBA" id="ARBA00022741"/>
    </source>
</evidence>
<evidence type="ECO:0000313" key="6">
    <source>
        <dbReference type="EMBL" id="KAE8392933.1"/>
    </source>
</evidence>
<dbReference type="GO" id="GO:0008017">
    <property type="term" value="F:microtubule binding"/>
    <property type="evidence" value="ECO:0007669"/>
    <property type="project" value="TreeGrafter"/>
</dbReference>
<dbReference type="CDD" id="cd08771">
    <property type="entry name" value="DLP_1"/>
    <property type="match status" value="1"/>
</dbReference>
<dbReference type="GO" id="GO:0006897">
    <property type="term" value="P:endocytosis"/>
    <property type="evidence" value="ECO:0007669"/>
    <property type="project" value="TreeGrafter"/>
</dbReference>
<sequence length="716" mass="81203">MKKHTSDTSMLAAPALLDKIDKLFACNVGEYIALPQLVVVGDQSSGKSSVLEGLTQLPFPRDSGLCTRFATQIIFRRNKVLPTRKVTATIIPAPDSDADRATRLKAWSSESMGGLEESLFSKVMQEVHEMMGVTGNSHQSTFSKDIFRLEICGPNEEHLSVIDVPGIFKNTTPGLTSKADIQVVRKMVEGYMRNPRSIMLTVIPANVDIATQEIMEMARDHDPNGERTIGVLTKPDLVDKGAENKVLELVEGKTLFLKHGWTIVRNLSQQELLDGGINRDQREEIWRQKEPWSSVAPERFGIKSLKSRLQETITENARREFPSVRSEISKRLKESRRALESLGTERGTTEQQVGFLLEIINKFQDITSHALSTNYGVDDAFDDHEDLRLATLIVTRDTEFSNDLSRYGHEYQFDVHENRQGGSYTGDTTTNPSGRREFDESEIYARKTDSPEGLDCVLTEQTSESLPSSSDIYEWLTHLYNGSRGFEIGTFNVSLLATIMKRQSVKWSNLAKGYISDVIAIVHKFIRKVLEIISINERVFNNLLSVMMDDLLERYQRAIAQVDFLLHVELNQAPRTLNHYFNENLQKCRQRRLRSSLEAKAGLDRNNRQVVQLDDLSVSNHMSNTAYTIRDIHDILLSYYKVARKRFVDNILIQAADYHLVTGPEAPMKLFTPSFVQSLSKEQLQDIAGEDASTVRQRANLRKAIRELEDGRKILF</sequence>
<dbReference type="GO" id="GO:0000266">
    <property type="term" value="P:mitochondrial fission"/>
    <property type="evidence" value="ECO:0007669"/>
    <property type="project" value="TreeGrafter"/>
</dbReference>
<dbReference type="InterPro" id="IPR000375">
    <property type="entry name" value="Dynamin_stalk"/>
</dbReference>
<dbReference type="SMART" id="SM00053">
    <property type="entry name" value="DYNc"/>
    <property type="match status" value="1"/>
</dbReference>
<dbReference type="FunFam" id="3.40.50.300:FF:001425">
    <property type="entry name" value="Dynamin GTPase, putative"/>
    <property type="match status" value="1"/>
</dbReference>
<feature type="domain" description="GED" evidence="4">
    <location>
        <begin position="629"/>
        <end position="716"/>
    </location>
</feature>
<gene>
    <name evidence="6" type="ORF">BDV23DRAFT_192265</name>
</gene>
<dbReference type="PANTHER" id="PTHR11566">
    <property type="entry name" value="DYNAMIN"/>
    <property type="match status" value="1"/>
</dbReference>
<name>A0A5N7CHE1_PETAA</name>
<evidence type="ECO:0000259" key="5">
    <source>
        <dbReference type="PROSITE" id="PS51718"/>
    </source>
</evidence>
<dbReference type="GO" id="GO:0005874">
    <property type="term" value="C:microtubule"/>
    <property type="evidence" value="ECO:0007669"/>
    <property type="project" value="TreeGrafter"/>
</dbReference>
<dbReference type="GO" id="GO:0048312">
    <property type="term" value="P:intracellular distribution of mitochondria"/>
    <property type="evidence" value="ECO:0007669"/>
    <property type="project" value="TreeGrafter"/>
</dbReference>
<dbReference type="InterPro" id="IPR020850">
    <property type="entry name" value="GED_dom"/>
</dbReference>
<reference evidence="6" key="1">
    <citation type="submission" date="2019-04" db="EMBL/GenBank/DDBJ databases">
        <title>Friends and foes A comparative genomics studyof 23 Aspergillus species from section Flavi.</title>
        <authorList>
            <consortium name="DOE Joint Genome Institute"/>
            <person name="Kjaerbolling I."/>
            <person name="Vesth T."/>
            <person name="Frisvad J.C."/>
            <person name="Nybo J.L."/>
            <person name="Theobald S."/>
            <person name="Kildgaard S."/>
            <person name="Isbrandt T."/>
            <person name="Kuo A."/>
            <person name="Sato A."/>
            <person name="Lyhne E.K."/>
            <person name="Kogle M.E."/>
            <person name="Wiebenga A."/>
            <person name="Kun R.S."/>
            <person name="Lubbers R.J."/>
            <person name="Makela M.R."/>
            <person name="Barry K."/>
            <person name="Chovatia M."/>
            <person name="Clum A."/>
            <person name="Daum C."/>
            <person name="Haridas S."/>
            <person name="He G."/>
            <person name="LaButti K."/>
            <person name="Lipzen A."/>
            <person name="Mondo S."/>
            <person name="Riley R."/>
            <person name="Salamov A."/>
            <person name="Simmons B.A."/>
            <person name="Magnuson J.K."/>
            <person name="Henrissat B."/>
            <person name="Mortensen U.H."/>
            <person name="Larsen T.O."/>
            <person name="Devries R.P."/>
            <person name="Grigoriev I.V."/>
            <person name="Machida M."/>
            <person name="Baker S.E."/>
            <person name="Andersen M.R."/>
        </authorList>
    </citation>
    <scope>NUCLEOTIDE SEQUENCE [LARGE SCALE GENOMIC DNA]</scope>
    <source>
        <strain evidence="6">IBT 14317</strain>
    </source>
</reference>
<dbReference type="EMBL" id="ML735233">
    <property type="protein sequence ID" value="KAE8392933.1"/>
    <property type="molecule type" value="Genomic_DNA"/>
</dbReference>
<evidence type="ECO:0000259" key="4">
    <source>
        <dbReference type="PROSITE" id="PS51388"/>
    </source>
</evidence>